<evidence type="ECO:0000256" key="4">
    <source>
        <dbReference type="ARBA" id="ARBA00022989"/>
    </source>
</evidence>
<keyword evidence="5 6" id="KW-0472">Membrane</keyword>
<evidence type="ECO:0000259" key="7">
    <source>
        <dbReference type="Pfam" id="PF00482"/>
    </source>
</evidence>
<evidence type="ECO:0000256" key="3">
    <source>
        <dbReference type="ARBA" id="ARBA00022692"/>
    </source>
</evidence>
<dbReference type="Pfam" id="PF00482">
    <property type="entry name" value="T2SSF"/>
    <property type="match status" value="1"/>
</dbReference>
<protein>
    <submittedName>
        <fullName evidence="8">Type II secretion system protein F</fullName>
    </submittedName>
</protein>
<feature type="transmembrane region" description="Helical" evidence="6">
    <location>
        <begin position="114"/>
        <end position="134"/>
    </location>
</feature>
<dbReference type="EMBL" id="SMRU01000001">
    <property type="protein sequence ID" value="TDG01670.1"/>
    <property type="molecule type" value="Genomic_DNA"/>
</dbReference>
<comment type="subcellular location">
    <subcellularLocation>
        <location evidence="1">Cell membrane</location>
        <topology evidence="1">Multi-pass membrane protein</topology>
    </subcellularLocation>
</comment>
<dbReference type="AlphaFoldDB" id="A0A4R5L2A5"/>
<feature type="transmembrane region" description="Helical" evidence="6">
    <location>
        <begin position="6"/>
        <end position="30"/>
    </location>
</feature>
<feature type="domain" description="Type II secretion system protein GspF" evidence="7">
    <location>
        <begin position="148"/>
        <end position="272"/>
    </location>
</feature>
<keyword evidence="3 6" id="KW-0812">Transmembrane</keyword>
<name>A0A4R5L2A5_9MICC</name>
<evidence type="ECO:0000256" key="2">
    <source>
        <dbReference type="ARBA" id="ARBA00022475"/>
    </source>
</evidence>
<gene>
    <name evidence="8" type="ORF">E1809_00860</name>
</gene>
<dbReference type="InterPro" id="IPR018076">
    <property type="entry name" value="T2SS_GspF_dom"/>
</dbReference>
<feature type="transmembrane region" description="Helical" evidence="6">
    <location>
        <begin position="287"/>
        <end position="307"/>
    </location>
</feature>
<keyword evidence="4 6" id="KW-1133">Transmembrane helix</keyword>
<proteinExistence type="predicted"/>
<dbReference type="PANTHER" id="PTHR35007:SF1">
    <property type="entry name" value="PILUS ASSEMBLY PROTEIN"/>
    <property type="match status" value="1"/>
</dbReference>
<organism evidence="8 9">
    <name type="scientific">Arthrobacter terricola</name>
    <dbReference type="NCBI Taxonomy" id="2547396"/>
    <lineage>
        <taxon>Bacteria</taxon>
        <taxon>Bacillati</taxon>
        <taxon>Actinomycetota</taxon>
        <taxon>Actinomycetes</taxon>
        <taxon>Micrococcales</taxon>
        <taxon>Micrococcaceae</taxon>
        <taxon>Arthrobacter</taxon>
    </lineage>
</organism>
<evidence type="ECO:0000256" key="6">
    <source>
        <dbReference type="SAM" id="Phobius"/>
    </source>
</evidence>
<dbReference type="PANTHER" id="PTHR35007">
    <property type="entry name" value="INTEGRAL MEMBRANE PROTEIN-RELATED"/>
    <property type="match status" value="1"/>
</dbReference>
<dbReference type="Gene3D" id="1.20.81.30">
    <property type="entry name" value="Type II secretion system (T2SS), domain F"/>
    <property type="match status" value="1"/>
</dbReference>
<evidence type="ECO:0000256" key="1">
    <source>
        <dbReference type="ARBA" id="ARBA00004651"/>
    </source>
</evidence>
<accession>A0A4R5L2A5</accession>
<feature type="transmembrane region" description="Helical" evidence="6">
    <location>
        <begin position="256"/>
        <end position="275"/>
    </location>
</feature>
<dbReference type="Proteomes" id="UP000295511">
    <property type="component" value="Unassembled WGS sequence"/>
</dbReference>
<dbReference type="InterPro" id="IPR042094">
    <property type="entry name" value="T2SS_GspF_sf"/>
</dbReference>
<evidence type="ECO:0000313" key="8">
    <source>
        <dbReference type="EMBL" id="TDG01670.1"/>
    </source>
</evidence>
<comment type="caution">
    <text evidence="8">The sequence shown here is derived from an EMBL/GenBank/DDBJ whole genome shotgun (WGS) entry which is preliminary data.</text>
</comment>
<feature type="transmembrane region" description="Helical" evidence="6">
    <location>
        <begin position="90"/>
        <end position="108"/>
    </location>
</feature>
<keyword evidence="2" id="KW-1003">Cell membrane</keyword>
<evidence type="ECO:0000256" key="5">
    <source>
        <dbReference type="ARBA" id="ARBA00023136"/>
    </source>
</evidence>
<dbReference type="GO" id="GO:0005886">
    <property type="term" value="C:plasma membrane"/>
    <property type="evidence" value="ECO:0007669"/>
    <property type="project" value="UniProtKB-SubCell"/>
</dbReference>
<keyword evidence="9" id="KW-1185">Reference proteome</keyword>
<sequence>MSPTSPVFLALGVLFAFLALGVVVFVFLGSRNSDIALSRRRPGGAVQTSALTKMTTSAVSFVDNAVGKTRSSGTRATLEKAGIRMKPADYILLVSCSAFVAGIVGFIMSGFFFGLLLLIAAPFVAKFIVSVLTARRRAKFELQLGDTLQMLSGGMRAGHSLLRSIDAVAQEAETPTRDEFARMVAETRLGRDLKDSMCDAADRLDSEDFVWTAQAIEIHREVGGDLADVLDHVGETIRERAQVKGQVRALSAEGRLSAYILIALPVGMFLYLSLTNPKYIGLLYSNLLGWIMVVSAVILLGLGAFWLSRVVKIKF</sequence>
<evidence type="ECO:0000313" key="9">
    <source>
        <dbReference type="Proteomes" id="UP000295511"/>
    </source>
</evidence>
<dbReference type="OrthoDB" id="597333at2"/>
<reference evidence="8 9" key="1">
    <citation type="submission" date="2019-03" db="EMBL/GenBank/DDBJ databases">
        <title>Whole genome sequence of Arthrobacter sp JH1-1.</title>
        <authorList>
            <person name="Trinh H.N."/>
        </authorList>
    </citation>
    <scope>NUCLEOTIDE SEQUENCE [LARGE SCALE GENOMIC DNA]</scope>
    <source>
        <strain evidence="8 9">JH1-1</strain>
    </source>
</reference>